<feature type="chain" id="PRO_5004755083" description="Defensin-like protein" evidence="1">
    <location>
        <begin position="27"/>
        <end position="73"/>
    </location>
</feature>
<dbReference type="AlphaFoldDB" id="V7BLC7"/>
<evidence type="ECO:0000256" key="1">
    <source>
        <dbReference type="SAM" id="SignalP"/>
    </source>
</evidence>
<keyword evidence="3" id="KW-1185">Reference proteome</keyword>
<gene>
    <name evidence="2" type="ORF">PHAVU_006G067400g</name>
</gene>
<dbReference type="EMBL" id="CM002293">
    <property type="protein sequence ID" value="ESW18752.1"/>
    <property type="molecule type" value="Genomic_DNA"/>
</dbReference>
<accession>V7BLC7</accession>
<organism evidence="2 3">
    <name type="scientific">Phaseolus vulgaris</name>
    <name type="common">Kidney bean</name>
    <name type="synonym">French bean</name>
    <dbReference type="NCBI Taxonomy" id="3885"/>
    <lineage>
        <taxon>Eukaryota</taxon>
        <taxon>Viridiplantae</taxon>
        <taxon>Streptophyta</taxon>
        <taxon>Embryophyta</taxon>
        <taxon>Tracheophyta</taxon>
        <taxon>Spermatophyta</taxon>
        <taxon>Magnoliopsida</taxon>
        <taxon>eudicotyledons</taxon>
        <taxon>Gunneridae</taxon>
        <taxon>Pentapetalae</taxon>
        <taxon>rosids</taxon>
        <taxon>fabids</taxon>
        <taxon>Fabales</taxon>
        <taxon>Fabaceae</taxon>
        <taxon>Papilionoideae</taxon>
        <taxon>50 kb inversion clade</taxon>
        <taxon>NPAAA clade</taxon>
        <taxon>indigoferoid/millettioid clade</taxon>
        <taxon>Phaseoleae</taxon>
        <taxon>Phaseolus</taxon>
    </lineage>
</organism>
<name>V7BLC7_PHAVU</name>
<keyword evidence="1" id="KW-0732">Signal</keyword>
<dbReference type="SMR" id="V7BLC7"/>
<proteinExistence type="predicted"/>
<sequence length="73" mass="8014">MAKASLLFPCLIVLFLVALETGFVNACDYKCGSPSDCKSLQCFRPGCKKYCLNGCCLCDCHKLTRDQNQNGNV</sequence>
<feature type="signal peptide" evidence="1">
    <location>
        <begin position="1"/>
        <end position="26"/>
    </location>
</feature>
<dbReference type="OMA" id="CKKYCLN"/>
<dbReference type="Gramene" id="ESW18752">
    <property type="protein sequence ID" value="ESW18752"/>
    <property type="gene ID" value="PHAVU_006G067400g"/>
</dbReference>
<evidence type="ECO:0008006" key="4">
    <source>
        <dbReference type="Google" id="ProtNLM"/>
    </source>
</evidence>
<evidence type="ECO:0000313" key="3">
    <source>
        <dbReference type="Proteomes" id="UP000000226"/>
    </source>
</evidence>
<dbReference type="OrthoDB" id="1406848at2759"/>
<evidence type="ECO:0000313" key="2">
    <source>
        <dbReference type="EMBL" id="ESW18752.1"/>
    </source>
</evidence>
<reference evidence="3" key="1">
    <citation type="journal article" date="2014" name="Nat. Genet.">
        <title>A reference genome for common bean and genome-wide analysis of dual domestications.</title>
        <authorList>
            <person name="Schmutz J."/>
            <person name="McClean P.E."/>
            <person name="Mamidi S."/>
            <person name="Wu G.A."/>
            <person name="Cannon S.B."/>
            <person name="Grimwood J."/>
            <person name="Jenkins J."/>
            <person name="Shu S."/>
            <person name="Song Q."/>
            <person name="Chavarro C."/>
            <person name="Torres-Torres M."/>
            <person name="Geffroy V."/>
            <person name="Moghaddam S.M."/>
            <person name="Gao D."/>
            <person name="Abernathy B."/>
            <person name="Barry K."/>
            <person name="Blair M."/>
            <person name="Brick M.A."/>
            <person name="Chovatia M."/>
            <person name="Gepts P."/>
            <person name="Goodstein D.M."/>
            <person name="Gonzales M."/>
            <person name="Hellsten U."/>
            <person name="Hyten D.L."/>
            <person name="Jia G."/>
            <person name="Kelly J.D."/>
            <person name="Kudrna D."/>
            <person name="Lee R."/>
            <person name="Richard M.M."/>
            <person name="Miklas P.N."/>
            <person name="Osorno J.M."/>
            <person name="Rodrigues J."/>
            <person name="Thareau V."/>
            <person name="Urrea C.A."/>
            <person name="Wang M."/>
            <person name="Yu Y."/>
            <person name="Zhang M."/>
            <person name="Wing R.A."/>
            <person name="Cregan P.B."/>
            <person name="Rokhsar D.S."/>
            <person name="Jackson S.A."/>
        </authorList>
    </citation>
    <scope>NUCLEOTIDE SEQUENCE [LARGE SCALE GENOMIC DNA]</scope>
    <source>
        <strain evidence="3">cv. G19833</strain>
    </source>
</reference>
<protein>
    <recommendedName>
        <fullName evidence="4">Defensin-like protein</fullName>
    </recommendedName>
</protein>
<dbReference type="Proteomes" id="UP000000226">
    <property type="component" value="Chromosome 6"/>
</dbReference>